<dbReference type="Proteomes" id="UP001054252">
    <property type="component" value="Unassembled WGS sequence"/>
</dbReference>
<sequence length="69" mass="7506">MMIITRTSIFAFLQLLMIESAVGQALVKPGCRECCGSAFHTPLESEQIATCTKGLRSSVTKLPTLAQLY</sequence>
<feature type="chain" id="PRO_5043562835" description="Secreted protein" evidence="1">
    <location>
        <begin position="24"/>
        <end position="69"/>
    </location>
</feature>
<reference evidence="2 3" key="1">
    <citation type="journal article" date="2021" name="Commun. Biol.">
        <title>The genome of Shorea leprosula (Dipterocarpaceae) highlights the ecological relevance of drought in aseasonal tropical rainforests.</title>
        <authorList>
            <person name="Ng K.K.S."/>
            <person name="Kobayashi M.J."/>
            <person name="Fawcett J.A."/>
            <person name="Hatakeyama M."/>
            <person name="Paape T."/>
            <person name="Ng C.H."/>
            <person name="Ang C.C."/>
            <person name="Tnah L.H."/>
            <person name="Lee C.T."/>
            <person name="Nishiyama T."/>
            <person name="Sese J."/>
            <person name="O'Brien M.J."/>
            <person name="Copetti D."/>
            <person name="Mohd Noor M.I."/>
            <person name="Ong R.C."/>
            <person name="Putra M."/>
            <person name="Sireger I.Z."/>
            <person name="Indrioko S."/>
            <person name="Kosugi Y."/>
            <person name="Izuno A."/>
            <person name="Isagi Y."/>
            <person name="Lee S.L."/>
            <person name="Shimizu K.K."/>
        </authorList>
    </citation>
    <scope>NUCLEOTIDE SEQUENCE [LARGE SCALE GENOMIC DNA]</scope>
    <source>
        <strain evidence="2">214</strain>
    </source>
</reference>
<feature type="signal peptide" evidence="1">
    <location>
        <begin position="1"/>
        <end position="23"/>
    </location>
</feature>
<evidence type="ECO:0008006" key="4">
    <source>
        <dbReference type="Google" id="ProtNLM"/>
    </source>
</evidence>
<evidence type="ECO:0000313" key="3">
    <source>
        <dbReference type="Proteomes" id="UP001054252"/>
    </source>
</evidence>
<dbReference type="AlphaFoldDB" id="A0AAV5ML12"/>
<gene>
    <name evidence="2" type="ORF">SLEP1_g56290</name>
</gene>
<keyword evidence="3" id="KW-1185">Reference proteome</keyword>
<keyword evidence="1" id="KW-0732">Signal</keyword>
<protein>
    <recommendedName>
        <fullName evidence="4">Secreted protein</fullName>
    </recommendedName>
</protein>
<accession>A0AAV5ML12</accession>
<evidence type="ECO:0000313" key="2">
    <source>
        <dbReference type="EMBL" id="GKV49548.1"/>
    </source>
</evidence>
<proteinExistence type="predicted"/>
<organism evidence="2 3">
    <name type="scientific">Rubroshorea leprosula</name>
    <dbReference type="NCBI Taxonomy" id="152421"/>
    <lineage>
        <taxon>Eukaryota</taxon>
        <taxon>Viridiplantae</taxon>
        <taxon>Streptophyta</taxon>
        <taxon>Embryophyta</taxon>
        <taxon>Tracheophyta</taxon>
        <taxon>Spermatophyta</taxon>
        <taxon>Magnoliopsida</taxon>
        <taxon>eudicotyledons</taxon>
        <taxon>Gunneridae</taxon>
        <taxon>Pentapetalae</taxon>
        <taxon>rosids</taxon>
        <taxon>malvids</taxon>
        <taxon>Malvales</taxon>
        <taxon>Dipterocarpaceae</taxon>
        <taxon>Rubroshorea</taxon>
    </lineage>
</organism>
<dbReference type="EMBL" id="BPVZ01000304">
    <property type="protein sequence ID" value="GKV49548.1"/>
    <property type="molecule type" value="Genomic_DNA"/>
</dbReference>
<comment type="caution">
    <text evidence="2">The sequence shown here is derived from an EMBL/GenBank/DDBJ whole genome shotgun (WGS) entry which is preliminary data.</text>
</comment>
<name>A0AAV5ML12_9ROSI</name>
<evidence type="ECO:0000256" key="1">
    <source>
        <dbReference type="SAM" id="SignalP"/>
    </source>
</evidence>